<organism evidence="2 3">
    <name type="scientific">Synaphobranchus kaupii</name>
    <name type="common">Kaup's arrowtooth eel</name>
    <dbReference type="NCBI Taxonomy" id="118154"/>
    <lineage>
        <taxon>Eukaryota</taxon>
        <taxon>Metazoa</taxon>
        <taxon>Chordata</taxon>
        <taxon>Craniata</taxon>
        <taxon>Vertebrata</taxon>
        <taxon>Euteleostomi</taxon>
        <taxon>Actinopterygii</taxon>
        <taxon>Neopterygii</taxon>
        <taxon>Teleostei</taxon>
        <taxon>Anguilliformes</taxon>
        <taxon>Synaphobranchidae</taxon>
        <taxon>Synaphobranchus</taxon>
    </lineage>
</organism>
<dbReference type="Proteomes" id="UP001152622">
    <property type="component" value="Chromosome 2"/>
</dbReference>
<proteinExistence type="predicted"/>
<gene>
    <name evidence="2" type="ORF">SKAU_G00048980</name>
</gene>
<protein>
    <submittedName>
        <fullName evidence="2">Uncharacterized protein</fullName>
    </submittedName>
</protein>
<feature type="region of interest" description="Disordered" evidence="1">
    <location>
        <begin position="101"/>
        <end position="124"/>
    </location>
</feature>
<evidence type="ECO:0000313" key="3">
    <source>
        <dbReference type="Proteomes" id="UP001152622"/>
    </source>
</evidence>
<comment type="caution">
    <text evidence="2">The sequence shown here is derived from an EMBL/GenBank/DDBJ whole genome shotgun (WGS) entry which is preliminary data.</text>
</comment>
<evidence type="ECO:0000313" key="2">
    <source>
        <dbReference type="EMBL" id="KAJ8374318.1"/>
    </source>
</evidence>
<dbReference type="AlphaFoldDB" id="A0A9Q1G2L2"/>
<keyword evidence="3" id="KW-1185">Reference proteome</keyword>
<sequence length="137" mass="14686">MTKKGENNKASFQAADWVCFDAPPTSADAHVTSRNPAPLRLRRTTVTDATALIRYAVWKAVFQNVRIWHRKASWCAGRSLQVRAGTLRSGIFTREKSLSSAIAPGGQTNKSDSFSGKAGHVSGSQAGVPVCAPNAFP</sequence>
<dbReference type="EMBL" id="JAINUF010000002">
    <property type="protein sequence ID" value="KAJ8374318.1"/>
    <property type="molecule type" value="Genomic_DNA"/>
</dbReference>
<reference evidence="2" key="1">
    <citation type="journal article" date="2023" name="Science">
        <title>Genome structures resolve the early diversification of teleost fishes.</title>
        <authorList>
            <person name="Parey E."/>
            <person name="Louis A."/>
            <person name="Montfort J."/>
            <person name="Bouchez O."/>
            <person name="Roques C."/>
            <person name="Iampietro C."/>
            <person name="Lluch J."/>
            <person name="Castinel A."/>
            <person name="Donnadieu C."/>
            <person name="Desvignes T."/>
            <person name="Floi Bucao C."/>
            <person name="Jouanno E."/>
            <person name="Wen M."/>
            <person name="Mejri S."/>
            <person name="Dirks R."/>
            <person name="Jansen H."/>
            <person name="Henkel C."/>
            <person name="Chen W.J."/>
            <person name="Zahm M."/>
            <person name="Cabau C."/>
            <person name="Klopp C."/>
            <person name="Thompson A.W."/>
            <person name="Robinson-Rechavi M."/>
            <person name="Braasch I."/>
            <person name="Lecointre G."/>
            <person name="Bobe J."/>
            <person name="Postlethwait J.H."/>
            <person name="Berthelot C."/>
            <person name="Roest Crollius H."/>
            <person name="Guiguen Y."/>
        </authorList>
    </citation>
    <scope>NUCLEOTIDE SEQUENCE</scope>
    <source>
        <strain evidence="2">WJC10195</strain>
    </source>
</reference>
<name>A0A9Q1G2L2_SYNKA</name>
<accession>A0A9Q1G2L2</accession>
<evidence type="ECO:0000256" key="1">
    <source>
        <dbReference type="SAM" id="MobiDB-lite"/>
    </source>
</evidence>